<dbReference type="Pfam" id="PF11146">
    <property type="entry name" value="DUF2905"/>
    <property type="match status" value="1"/>
</dbReference>
<feature type="transmembrane region" description="Helical" evidence="1">
    <location>
        <begin position="45"/>
        <end position="69"/>
    </location>
</feature>
<protein>
    <submittedName>
        <fullName evidence="2">DUF2905 domain-containing protein</fullName>
    </submittedName>
</protein>
<evidence type="ECO:0000256" key="1">
    <source>
        <dbReference type="SAM" id="Phobius"/>
    </source>
</evidence>
<sequence length="73" mass="8058">MNELGRWLIGTGVVLIVIGLVVLAAGRLPWLGRLPGDILIERDNLTIFIPLGTMLVVSLVLTVIANVIARWWR</sequence>
<dbReference type="PANTHER" id="PTHR36443">
    <property type="entry name" value="BSR5223 PROTEIN"/>
    <property type="match status" value="1"/>
</dbReference>
<comment type="caution">
    <text evidence="2">The sequence shown here is derived from an EMBL/GenBank/DDBJ whole genome shotgun (WGS) entry which is preliminary data.</text>
</comment>
<keyword evidence="1" id="KW-0812">Transmembrane</keyword>
<keyword evidence="1" id="KW-1133">Transmembrane helix</keyword>
<evidence type="ECO:0000313" key="3">
    <source>
        <dbReference type="Proteomes" id="UP000243376"/>
    </source>
</evidence>
<dbReference type="Proteomes" id="UP000243376">
    <property type="component" value="Unassembled WGS sequence"/>
</dbReference>
<gene>
    <name evidence="2" type="ORF">C0184_11130</name>
</gene>
<dbReference type="PANTHER" id="PTHR36443:SF1">
    <property type="entry name" value="BSR5223 PROTEIN"/>
    <property type="match status" value="1"/>
</dbReference>
<reference evidence="2 3" key="1">
    <citation type="submission" date="2018-01" db="EMBL/GenBank/DDBJ databases">
        <title>Metagenomic assembled genomes from two thermal pools in the Uzon Caldera, Kamchatka, Russia.</title>
        <authorList>
            <person name="Wilkins L."/>
            <person name="Ettinger C."/>
        </authorList>
    </citation>
    <scope>NUCLEOTIDE SEQUENCE [LARGE SCALE GENOMIC DNA]</scope>
    <source>
        <strain evidence="2">ZAV-02</strain>
    </source>
</reference>
<dbReference type="EMBL" id="PNIQ01000744">
    <property type="protein sequence ID" value="PMP78291.1"/>
    <property type="molecule type" value="Genomic_DNA"/>
</dbReference>
<dbReference type="AlphaFoldDB" id="A0A2J6X2V2"/>
<keyword evidence="1" id="KW-0472">Membrane</keyword>
<name>A0A2J6X2V2_9CHLR</name>
<accession>A0A2J6X2V2</accession>
<evidence type="ECO:0000313" key="2">
    <source>
        <dbReference type="EMBL" id="PMP78291.1"/>
    </source>
</evidence>
<proteinExistence type="predicted"/>
<organism evidence="2 3">
    <name type="scientific">Chloroflexus aggregans</name>
    <dbReference type="NCBI Taxonomy" id="152260"/>
    <lineage>
        <taxon>Bacteria</taxon>
        <taxon>Bacillati</taxon>
        <taxon>Chloroflexota</taxon>
        <taxon>Chloroflexia</taxon>
        <taxon>Chloroflexales</taxon>
        <taxon>Chloroflexineae</taxon>
        <taxon>Chloroflexaceae</taxon>
        <taxon>Chloroflexus</taxon>
    </lineage>
</organism>
<feature type="transmembrane region" description="Helical" evidence="1">
    <location>
        <begin position="7"/>
        <end position="25"/>
    </location>
</feature>
<dbReference type="InterPro" id="IPR021320">
    <property type="entry name" value="DUF2905"/>
</dbReference>